<organism evidence="1 2">
    <name type="scientific">Lentinula guzmanii</name>
    <dbReference type="NCBI Taxonomy" id="2804957"/>
    <lineage>
        <taxon>Eukaryota</taxon>
        <taxon>Fungi</taxon>
        <taxon>Dikarya</taxon>
        <taxon>Basidiomycota</taxon>
        <taxon>Agaricomycotina</taxon>
        <taxon>Agaricomycetes</taxon>
        <taxon>Agaricomycetidae</taxon>
        <taxon>Agaricales</taxon>
        <taxon>Marasmiineae</taxon>
        <taxon>Omphalotaceae</taxon>
        <taxon>Lentinula</taxon>
    </lineage>
</organism>
<sequence length="79" mass="8797">MQSCVALVLAIVSCKWSQSMMKEGQFVSIVQCRATTFVTKFVAPYFEPASNWRYQVKEMQAPQAHYPPSGSLASICSLC</sequence>
<dbReference type="Proteomes" id="UP001176059">
    <property type="component" value="Unassembled WGS sequence"/>
</dbReference>
<keyword evidence="2" id="KW-1185">Reference proteome</keyword>
<evidence type="ECO:0000313" key="1">
    <source>
        <dbReference type="EMBL" id="KAJ3710914.1"/>
    </source>
</evidence>
<reference evidence="1" key="2">
    <citation type="journal article" date="2023" name="Proc. Natl. Acad. Sci. U.S.A.">
        <title>A global phylogenomic analysis of the shiitake genus Lentinula.</title>
        <authorList>
            <person name="Sierra-Patev S."/>
            <person name="Min B."/>
            <person name="Naranjo-Ortiz M."/>
            <person name="Looney B."/>
            <person name="Konkel Z."/>
            <person name="Slot J.C."/>
            <person name="Sakamoto Y."/>
            <person name="Steenwyk J.L."/>
            <person name="Rokas A."/>
            <person name="Carro J."/>
            <person name="Camarero S."/>
            <person name="Ferreira P."/>
            <person name="Molpeceres G."/>
            <person name="Ruiz-Duenas F.J."/>
            <person name="Serrano A."/>
            <person name="Henrissat B."/>
            <person name="Drula E."/>
            <person name="Hughes K.W."/>
            <person name="Mata J.L."/>
            <person name="Ishikawa N.K."/>
            <person name="Vargas-Isla R."/>
            <person name="Ushijima S."/>
            <person name="Smith C.A."/>
            <person name="Donoghue J."/>
            <person name="Ahrendt S."/>
            <person name="Andreopoulos W."/>
            <person name="He G."/>
            <person name="LaButti K."/>
            <person name="Lipzen A."/>
            <person name="Ng V."/>
            <person name="Riley R."/>
            <person name="Sandor L."/>
            <person name="Barry K."/>
            <person name="Martinez A.T."/>
            <person name="Xiao Y."/>
            <person name="Gibbons J.G."/>
            <person name="Terashima K."/>
            <person name="Grigoriev I.V."/>
            <person name="Hibbett D."/>
        </authorList>
    </citation>
    <scope>NUCLEOTIDE SEQUENCE</scope>
    <source>
        <strain evidence="1">ET3784</strain>
    </source>
</reference>
<gene>
    <name evidence="1" type="ORF">DFJ43DRAFT_117202</name>
</gene>
<reference evidence="1" key="1">
    <citation type="submission" date="2022-08" db="EMBL/GenBank/DDBJ databases">
        <authorList>
            <consortium name="DOE Joint Genome Institute"/>
            <person name="Min B."/>
            <person name="Sierra-Patev S."/>
            <person name="Naranjo-Ortiz M."/>
            <person name="Looney B."/>
            <person name="Konkel Z."/>
            <person name="Slot J.C."/>
            <person name="Sakamoto Y."/>
            <person name="Steenwyk J.L."/>
            <person name="Rokas A."/>
            <person name="Carro J."/>
            <person name="Camarero S."/>
            <person name="Ferreira P."/>
            <person name="Molpeceres G."/>
            <person name="Ruiz-duenas F.J."/>
            <person name="Serrano A."/>
            <person name="Henrissat B."/>
            <person name="Drula E."/>
            <person name="Hughes K.W."/>
            <person name="Mata J.L."/>
            <person name="Ishikawa N.K."/>
            <person name="Vargas-Isla R."/>
            <person name="Ushijima S."/>
            <person name="Smith C.A."/>
            <person name="Ahrendt S."/>
            <person name="Andreopoulos W."/>
            <person name="He G."/>
            <person name="LaButti K."/>
            <person name="Lipzen A."/>
            <person name="Ng V."/>
            <person name="Riley R."/>
            <person name="Sandor L."/>
            <person name="Barry K."/>
            <person name="Martinez A.T."/>
            <person name="Xiao Y."/>
            <person name="Gibbons J.G."/>
            <person name="Terashima K."/>
            <person name="Hibbett D.S."/>
            <person name="Grigoriev I.V."/>
        </authorList>
    </citation>
    <scope>NUCLEOTIDE SEQUENCE</scope>
    <source>
        <strain evidence="1">ET3784</strain>
    </source>
</reference>
<name>A0AA38J688_9AGAR</name>
<comment type="caution">
    <text evidence="1">The sequence shown here is derived from an EMBL/GenBank/DDBJ whole genome shotgun (WGS) entry which is preliminary data.</text>
</comment>
<dbReference type="EMBL" id="JANVFO010000128">
    <property type="protein sequence ID" value="KAJ3710914.1"/>
    <property type="molecule type" value="Genomic_DNA"/>
</dbReference>
<evidence type="ECO:0000313" key="2">
    <source>
        <dbReference type="Proteomes" id="UP001176059"/>
    </source>
</evidence>
<accession>A0AA38J688</accession>
<proteinExistence type="predicted"/>
<protein>
    <submittedName>
        <fullName evidence="1">Uncharacterized protein</fullName>
    </submittedName>
</protein>
<dbReference type="AlphaFoldDB" id="A0AA38J688"/>